<keyword evidence="2" id="KW-1185">Reference proteome</keyword>
<evidence type="ECO:0000313" key="1">
    <source>
        <dbReference type="EMBL" id="MDO7929188.1"/>
    </source>
</evidence>
<proteinExistence type="predicted"/>
<name>A0ABT9CUL4_9PSED</name>
<accession>A0ABT9CUL4</accession>
<reference evidence="1 2" key="1">
    <citation type="submission" date="2023-07" db="EMBL/GenBank/DDBJ databases">
        <title>Identification of four novel Pseudomonas species associated with bacterial leaf spot of cucurbits.</title>
        <authorList>
            <person name="Fullem K.R."/>
        </authorList>
    </citation>
    <scope>NUCLEOTIDE SEQUENCE [LARGE SCALE GENOMIC DNA]</scope>
    <source>
        <strain evidence="1 2">KFB 138</strain>
    </source>
</reference>
<sequence length="154" mass="17328">MSRRAPPAWIVLEAMTIGQLSCWFSDLHLDHRKTVVAKFGFDESVLITWLKTLTLLRNVCAHHGRLWHASITADAPKYANAIKSEFPSQNDCGRIFARAVVVRALLTKIDLTSDWKSRFKHLFTTLPTAVLAKDGLSTAELGLVPGWQARPFWS</sequence>
<dbReference type="InterPro" id="IPR011664">
    <property type="entry name" value="Abi_system_AbiD/AbiF-like"/>
</dbReference>
<dbReference type="Pfam" id="PF07751">
    <property type="entry name" value="Abi_2"/>
    <property type="match status" value="1"/>
</dbReference>
<protein>
    <submittedName>
        <fullName evidence="1">Abi family protein</fullName>
    </submittedName>
</protein>
<comment type="caution">
    <text evidence="1">The sequence shown here is derived from an EMBL/GenBank/DDBJ whole genome shotgun (WGS) entry which is preliminary data.</text>
</comment>
<evidence type="ECO:0000313" key="2">
    <source>
        <dbReference type="Proteomes" id="UP001223016"/>
    </source>
</evidence>
<dbReference type="Proteomes" id="UP001223016">
    <property type="component" value="Unassembled WGS sequence"/>
</dbReference>
<dbReference type="RefSeq" id="WP_259645146.1">
    <property type="nucleotide sequence ID" value="NZ_JAUQOO010000017.1"/>
</dbReference>
<dbReference type="EMBL" id="JAUQOO010000017">
    <property type="protein sequence ID" value="MDO7929188.1"/>
    <property type="molecule type" value="Genomic_DNA"/>
</dbReference>
<gene>
    <name evidence="1" type="ORF">Q6A51_20600</name>
</gene>
<organism evidence="1 2">
    <name type="scientific">Pseudomonas serbiensis</name>
    <dbReference type="NCBI Taxonomy" id="3064350"/>
    <lineage>
        <taxon>Bacteria</taxon>
        <taxon>Pseudomonadati</taxon>
        <taxon>Pseudomonadota</taxon>
        <taxon>Gammaproteobacteria</taxon>
        <taxon>Pseudomonadales</taxon>
        <taxon>Pseudomonadaceae</taxon>
        <taxon>Pseudomonas</taxon>
    </lineage>
</organism>